<dbReference type="SUPFAM" id="SSF56112">
    <property type="entry name" value="Protein kinase-like (PK-like)"/>
    <property type="match status" value="1"/>
</dbReference>
<dbReference type="InterPro" id="IPR008271">
    <property type="entry name" value="Ser/Thr_kinase_AS"/>
</dbReference>
<evidence type="ECO:0000259" key="5">
    <source>
        <dbReference type="PROSITE" id="PS50011"/>
    </source>
</evidence>
<dbReference type="InterPro" id="IPR000719">
    <property type="entry name" value="Prot_kinase_dom"/>
</dbReference>
<dbReference type="PANTHER" id="PTHR44167:SF24">
    <property type="entry name" value="SERINE_THREONINE-PROTEIN KINASE CHK2"/>
    <property type="match status" value="1"/>
</dbReference>
<sequence>MWPFSKKVTKKAIFIRKGARNSNPILFDNPSLIIPEFSKIEAEAELEGPFDYSENARAIMTGATNTELVLFSEISVPFSSPQTIFGCYVCVLQLIFPSDLSLILKNSKGKRISVLKYSFPKETLSGWYFLPIDVPNVTKCIIVGNCSQTKGGFPLSGLQFVRKETSRERSLREEKEAANKELWSKAIHCSSTFIKHGKYGSILIPRSDPSVLLPNLTKCKAKNLCRSTKSDEYNVSAQFKAMLRGESLIPDISGLYLSHGTVPFASPSCIKAIAICLADISAPRMLFSFKLQDGTSVSKMYIFDEKPANFDWHFLSVNLDDVVSCKIEGKGTWKGDPENDQCFYILDLMFLRKETKEETAARMAKEQHFDKLFAETSAEFTVLKGKGSSIPISKDHPSNIQLCVERITGFDETKSAPEEYDKSGALRDLLSGKSKTEVELSNIEVRFSTPHYVKGAYICISRFFSTPSFFLMLSHSNGTVTAKKYKLPWKKHNTEWHYLPIDSADVVSCDMYDKKTCKTPQVFHLSALMFTEKPESKAKPLVLTSKKQTQLKGTKEKKGKDTKLITTNAFSKVKSTPKPSVKPQKTQPETKKYNVVKPIPKKKDVKTFISDSMAQYETCKAVFLYDGFMTALPLYRDDTRVISPNISKIKGINRTFYLSDPRFDCSKQAQQSLIGHWHFQGFTDVSVPFNLPSDVNGAYIFVGKEVVPHSFLFTFTLTDGKQISKLFEFPEIIHFKNWFFLPIGVKNVNMCHITSTNMEYDFALPSLVFIREESKQELYARKAKEASHEKKWSEATVVQARFLCGPKKVWESMLISSYCKLEPKISKISSKNRSMLKQSDIYDSSLKAQALMRGNGSFYGSNIYIPFERPSVIRGANIVFDEFGPMELLFTFTHADGKVSVKKFVFSRPIDGASMSFLYIGLENVVVCEIEGKGSWNLKRDLLFHIGSLQFLKKLPDLPCYDTSEFISSSLVENEATTISDSSLASSSLPEKSSVDQDSGPKDDKILPKHDSLTLTSASTIVPQCIIGSGGFGEVLLVKVDGIPFPCVLKKMLRVADKKVVKGCRKEFKVQLKLFTNPKCFNRIPRPLYIFDLLDADFHGVYGFLMEFCVGGSVSSFAKSWCADGKYVSVDEDEDESSDSDSDSDSPSSTPFNPMTLNPVKVCSLCVGMIECLDDVFTAKPKLIHRDIKPDNFLVRVDPDSKKCTVVLSDLGFVQIQDSISSSTSSKSFCAPPPSKLVKLPQKRSICGTLVYNSFQALSGIQSQASDGYSLGISILSLFLCRIPFFQIPVLRGIEDKMEFIDSLMNLIEKNRTTKLIDVPLFKLLLTIDDGKFVPVHRCLNEVFTGLTQKDEEDRMSVHQAKMKVQSIKPLLPEIGDGWEYPSIEDIISEQRKKYGGCGSISGLESVDMHDGWDMSKKKE</sequence>
<evidence type="ECO:0000313" key="7">
    <source>
        <dbReference type="Proteomes" id="UP001057375"/>
    </source>
</evidence>
<feature type="domain" description="Protein kinase" evidence="5">
    <location>
        <begin position="1021"/>
        <end position="1372"/>
    </location>
</feature>
<name>A0ABQ5K6K0_9EUKA</name>
<dbReference type="PROSITE" id="PS50011">
    <property type="entry name" value="PROTEIN_KINASE_DOM"/>
    <property type="match status" value="1"/>
</dbReference>
<evidence type="ECO:0000256" key="1">
    <source>
        <dbReference type="ARBA" id="ARBA00022741"/>
    </source>
</evidence>
<feature type="compositionally biased region" description="Low complexity" evidence="4">
    <location>
        <begin position="982"/>
        <end position="992"/>
    </location>
</feature>
<evidence type="ECO:0000256" key="2">
    <source>
        <dbReference type="ARBA" id="ARBA00022840"/>
    </source>
</evidence>
<dbReference type="PROSITE" id="PS00108">
    <property type="entry name" value="PROTEIN_KINASE_ST"/>
    <property type="match status" value="1"/>
</dbReference>
<evidence type="ECO:0000256" key="3">
    <source>
        <dbReference type="PROSITE-ProRule" id="PRU10141"/>
    </source>
</evidence>
<comment type="caution">
    <text evidence="6">The sequence shown here is derived from an EMBL/GenBank/DDBJ whole genome shotgun (WGS) entry which is preliminary data.</text>
</comment>
<keyword evidence="7" id="KW-1185">Reference proteome</keyword>
<gene>
    <name evidence="6" type="ORF">ADUPG1_013116</name>
</gene>
<dbReference type="Gene3D" id="1.10.510.10">
    <property type="entry name" value="Transferase(Phosphotransferase) domain 1"/>
    <property type="match status" value="1"/>
</dbReference>
<dbReference type="Pfam" id="PF00069">
    <property type="entry name" value="Pkinase"/>
    <property type="match status" value="1"/>
</dbReference>
<feature type="region of interest" description="Disordered" evidence="4">
    <location>
        <begin position="1132"/>
        <end position="1153"/>
    </location>
</feature>
<feature type="region of interest" description="Disordered" evidence="4">
    <location>
        <begin position="982"/>
        <end position="1008"/>
    </location>
</feature>
<proteinExistence type="predicted"/>
<evidence type="ECO:0000256" key="4">
    <source>
        <dbReference type="SAM" id="MobiDB-lite"/>
    </source>
</evidence>
<dbReference type="SMART" id="SM00220">
    <property type="entry name" value="S_TKc"/>
    <property type="match status" value="1"/>
</dbReference>
<feature type="compositionally biased region" description="Basic and acidic residues" evidence="4">
    <location>
        <begin position="993"/>
        <end position="1008"/>
    </location>
</feature>
<reference evidence="6" key="1">
    <citation type="submission" date="2022-03" db="EMBL/GenBank/DDBJ databases">
        <title>Draft genome sequence of Aduncisulcus paluster, a free-living microaerophilic Fornicata.</title>
        <authorList>
            <person name="Yuyama I."/>
            <person name="Kume K."/>
            <person name="Tamura T."/>
            <person name="Inagaki Y."/>
            <person name="Hashimoto T."/>
        </authorList>
    </citation>
    <scope>NUCLEOTIDE SEQUENCE</scope>
    <source>
        <strain evidence="6">NY0171</strain>
    </source>
</reference>
<dbReference type="PANTHER" id="PTHR44167">
    <property type="entry name" value="OVARIAN-SPECIFIC SERINE/THREONINE-PROTEIN KINASE LOK-RELATED"/>
    <property type="match status" value="1"/>
</dbReference>
<keyword evidence="1 3" id="KW-0547">Nucleotide-binding</keyword>
<feature type="binding site" evidence="3">
    <location>
        <position position="1050"/>
    </location>
    <ligand>
        <name>ATP</name>
        <dbReference type="ChEBI" id="CHEBI:30616"/>
    </ligand>
</feature>
<accession>A0ABQ5K6K0</accession>
<feature type="compositionally biased region" description="Acidic residues" evidence="4">
    <location>
        <begin position="1132"/>
        <end position="1144"/>
    </location>
</feature>
<organism evidence="6 7">
    <name type="scientific">Aduncisulcus paluster</name>
    <dbReference type="NCBI Taxonomy" id="2918883"/>
    <lineage>
        <taxon>Eukaryota</taxon>
        <taxon>Metamonada</taxon>
        <taxon>Carpediemonas-like organisms</taxon>
        <taxon>Aduncisulcus</taxon>
    </lineage>
</organism>
<dbReference type="Proteomes" id="UP001057375">
    <property type="component" value="Unassembled WGS sequence"/>
</dbReference>
<evidence type="ECO:0000313" key="6">
    <source>
        <dbReference type="EMBL" id="GKT25695.1"/>
    </source>
</evidence>
<dbReference type="InterPro" id="IPR017441">
    <property type="entry name" value="Protein_kinase_ATP_BS"/>
</dbReference>
<dbReference type="PROSITE" id="PS00107">
    <property type="entry name" value="PROTEIN_KINASE_ATP"/>
    <property type="match status" value="1"/>
</dbReference>
<dbReference type="EMBL" id="BQXS01012606">
    <property type="protein sequence ID" value="GKT25695.1"/>
    <property type="molecule type" value="Genomic_DNA"/>
</dbReference>
<dbReference type="InterPro" id="IPR011009">
    <property type="entry name" value="Kinase-like_dom_sf"/>
</dbReference>
<keyword evidence="2 3" id="KW-0067">ATP-binding</keyword>
<protein>
    <recommendedName>
        <fullName evidence="5">Protein kinase domain-containing protein</fullName>
    </recommendedName>
</protein>